<sequence length="123" mass="13624">MCRRGREVATAVREKRKRGHSSSLREEEENFSHSCARFFSLTSFLALSVERAFNNTSKNFYKDLILNCSSGQGDDLIHGFCTPVYLCLSSKGDDQACGFCTSVYHSLSGRESMSGLVDGIHGI</sequence>
<name>A0ABS8TJZ5_DATST</name>
<organism evidence="2 3">
    <name type="scientific">Datura stramonium</name>
    <name type="common">Jimsonweed</name>
    <name type="synonym">Common thornapple</name>
    <dbReference type="NCBI Taxonomy" id="4076"/>
    <lineage>
        <taxon>Eukaryota</taxon>
        <taxon>Viridiplantae</taxon>
        <taxon>Streptophyta</taxon>
        <taxon>Embryophyta</taxon>
        <taxon>Tracheophyta</taxon>
        <taxon>Spermatophyta</taxon>
        <taxon>Magnoliopsida</taxon>
        <taxon>eudicotyledons</taxon>
        <taxon>Gunneridae</taxon>
        <taxon>Pentapetalae</taxon>
        <taxon>asterids</taxon>
        <taxon>lamiids</taxon>
        <taxon>Solanales</taxon>
        <taxon>Solanaceae</taxon>
        <taxon>Solanoideae</taxon>
        <taxon>Datureae</taxon>
        <taxon>Datura</taxon>
    </lineage>
</organism>
<reference evidence="2 3" key="1">
    <citation type="journal article" date="2021" name="BMC Genomics">
        <title>Datura genome reveals duplications of psychoactive alkaloid biosynthetic genes and high mutation rate following tissue culture.</title>
        <authorList>
            <person name="Rajewski A."/>
            <person name="Carter-House D."/>
            <person name="Stajich J."/>
            <person name="Litt A."/>
        </authorList>
    </citation>
    <scope>NUCLEOTIDE SEQUENCE [LARGE SCALE GENOMIC DNA]</scope>
    <source>
        <strain evidence="2">AR-01</strain>
    </source>
</reference>
<evidence type="ECO:0000313" key="2">
    <source>
        <dbReference type="EMBL" id="MCD7471214.1"/>
    </source>
</evidence>
<dbReference type="EMBL" id="JACEIK010001658">
    <property type="protein sequence ID" value="MCD7471214.1"/>
    <property type="molecule type" value="Genomic_DNA"/>
</dbReference>
<dbReference type="Proteomes" id="UP000823775">
    <property type="component" value="Unassembled WGS sequence"/>
</dbReference>
<comment type="caution">
    <text evidence="2">The sequence shown here is derived from an EMBL/GenBank/DDBJ whole genome shotgun (WGS) entry which is preliminary data.</text>
</comment>
<feature type="region of interest" description="Disordered" evidence="1">
    <location>
        <begin position="1"/>
        <end position="29"/>
    </location>
</feature>
<keyword evidence="3" id="KW-1185">Reference proteome</keyword>
<gene>
    <name evidence="2" type="ORF">HAX54_011531</name>
</gene>
<evidence type="ECO:0000313" key="3">
    <source>
        <dbReference type="Proteomes" id="UP000823775"/>
    </source>
</evidence>
<evidence type="ECO:0000256" key="1">
    <source>
        <dbReference type="SAM" id="MobiDB-lite"/>
    </source>
</evidence>
<protein>
    <submittedName>
        <fullName evidence="2">Uncharacterized protein</fullName>
    </submittedName>
</protein>
<accession>A0ABS8TJZ5</accession>
<proteinExistence type="predicted"/>